<dbReference type="PANTHER" id="PTHR47784:SF5">
    <property type="entry name" value="STEROL UPTAKE CONTROL PROTEIN 2"/>
    <property type="match status" value="1"/>
</dbReference>
<feature type="non-terminal residue" evidence="1">
    <location>
        <position position="1"/>
    </location>
</feature>
<accession>A0A9P9IBN2</accession>
<dbReference type="PANTHER" id="PTHR47784">
    <property type="entry name" value="STEROL UPTAKE CONTROL PROTEIN 2"/>
    <property type="match status" value="1"/>
</dbReference>
<proteinExistence type="predicted"/>
<protein>
    <recommendedName>
        <fullName evidence="3">Zn(2)-C6 fungal-type domain-containing protein</fullName>
    </recommendedName>
</protein>
<dbReference type="GO" id="GO:0001228">
    <property type="term" value="F:DNA-binding transcription activator activity, RNA polymerase II-specific"/>
    <property type="evidence" value="ECO:0007669"/>
    <property type="project" value="TreeGrafter"/>
</dbReference>
<keyword evidence="2" id="KW-1185">Reference proteome</keyword>
<evidence type="ECO:0000313" key="1">
    <source>
        <dbReference type="EMBL" id="KAH7115518.1"/>
    </source>
</evidence>
<dbReference type="OrthoDB" id="5350673at2759"/>
<evidence type="ECO:0008006" key="3">
    <source>
        <dbReference type="Google" id="ProtNLM"/>
    </source>
</evidence>
<dbReference type="InterPro" id="IPR053157">
    <property type="entry name" value="Sterol_Uptake_Regulator"/>
</dbReference>
<reference evidence="1" key="1">
    <citation type="journal article" date="2021" name="Nat. Commun.">
        <title>Genetic determinants of endophytism in the Arabidopsis root mycobiome.</title>
        <authorList>
            <person name="Mesny F."/>
            <person name="Miyauchi S."/>
            <person name="Thiergart T."/>
            <person name="Pickel B."/>
            <person name="Atanasova L."/>
            <person name="Karlsson M."/>
            <person name="Huettel B."/>
            <person name="Barry K.W."/>
            <person name="Haridas S."/>
            <person name="Chen C."/>
            <person name="Bauer D."/>
            <person name="Andreopoulos W."/>
            <person name="Pangilinan J."/>
            <person name="LaButti K."/>
            <person name="Riley R."/>
            <person name="Lipzen A."/>
            <person name="Clum A."/>
            <person name="Drula E."/>
            <person name="Henrissat B."/>
            <person name="Kohler A."/>
            <person name="Grigoriev I.V."/>
            <person name="Martin F.M."/>
            <person name="Hacquard S."/>
        </authorList>
    </citation>
    <scope>NUCLEOTIDE SEQUENCE</scope>
    <source>
        <strain evidence="1">MPI-CAGE-AT-0021</strain>
    </source>
</reference>
<sequence>NEVHPQCLQCKWANIPCSFSSPSLNIKPLNEDSLIDLELLDYWHRHPVTGFMSETAIHLQHDLVRLGFSHHYLLNSILSLTALQLYSQDQSQSKWYTQAVAHNQATITRARPHFQSLDQTHHRALLGFSAFASMCTVAEPPLRTARVRSLQAQFAPIEEFLRAL</sequence>
<organism evidence="1 2">
    <name type="scientific">Dactylonectria estremocensis</name>
    <dbReference type="NCBI Taxonomy" id="1079267"/>
    <lineage>
        <taxon>Eukaryota</taxon>
        <taxon>Fungi</taxon>
        <taxon>Dikarya</taxon>
        <taxon>Ascomycota</taxon>
        <taxon>Pezizomycotina</taxon>
        <taxon>Sordariomycetes</taxon>
        <taxon>Hypocreomycetidae</taxon>
        <taxon>Hypocreales</taxon>
        <taxon>Nectriaceae</taxon>
        <taxon>Dactylonectria</taxon>
    </lineage>
</organism>
<dbReference type="EMBL" id="JAGMUU010000038">
    <property type="protein sequence ID" value="KAH7115518.1"/>
    <property type="molecule type" value="Genomic_DNA"/>
</dbReference>
<dbReference type="Proteomes" id="UP000717696">
    <property type="component" value="Unassembled WGS sequence"/>
</dbReference>
<dbReference type="AlphaFoldDB" id="A0A9P9IBN2"/>
<name>A0A9P9IBN2_9HYPO</name>
<feature type="non-terminal residue" evidence="1">
    <location>
        <position position="164"/>
    </location>
</feature>
<evidence type="ECO:0000313" key="2">
    <source>
        <dbReference type="Proteomes" id="UP000717696"/>
    </source>
</evidence>
<comment type="caution">
    <text evidence="1">The sequence shown here is derived from an EMBL/GenBank/DDBJ whole genome shotgun (WGS) entry which is preliminary data.</text>
</comment>
<gene>
    <name evidence="1" type="ORF">B0J13DRAFT_653967</name>
</gene>